<accession>A0A4Y2NUP8</accession>
<dbReference type="Proteomes" id="UP000499080">
    <property type="component" value="Unassembled WGS sequence"/>
</dbReference>
<evidence type="ECO:0000313" key="1">
    <source>
        <dbReference type="EMBL" id="GBN42462.1"/>
    </source>
</evidence>
<evidence type="ECO:0000313" key="2">
    <source>
        <dbReference type="Proteomes" id="UP000499080"/>
    </source>
</evidence>
<dbReference type="EMBL" id="BGPR01129587">
    <property type="protein sequence ID" value="GBN42462.1"/>
    <property type="molecule type" value="Genomic_DNA"/>
</dbReference>
<feature type="non-terminal residue" evidence="1">
    <location>
        <position position="65"/>
    </location>
</feature>
<proteinExistence type="predicted"/>
<organism evidence="1 2">
    <name type="scientific">Araneus ventricosus</name>
    <name type="common">Orbweaver spider</name>
    <name type="synonym">Epeira ventricosa</name>
    <dbReference type="NCBI Taxonomy" id="182803"/>
    <lineage>
        <taxon>Eukaryota</taxon>
        <taxon>Metazoa</taxon>
        <taxon>Ecdysozoa</taxon>
        <taxon>Arthropoda</taxon>
        <taxon>Chelicerata</taxon>
        <taxon>Arachnida</taxon>
        <taxon>Araneae</taxon>
        <taxon>Araneomorphae</taxon>
        <taxon>Entelegynae</taxon>
        <taxon>Araneoidea</taxon>
        <taxon>Araneidae</taxon>
        <taxon>Araneus</taxon>
    </lineage>
</organism>
<name>A0A4Y2NUP8_ARAVE</name>
<reference evidence="1 2" key="1">
    <citation type="journal article" date="2019" name="Sci. Rep.">
        <title>Orb-weaving spider Araneus ventricosus genome elucidates the spidroin gene catalogue.</title>
        <authorList>
            <person name="Kono N."/>
            <person name="Nakamura H."/>
            <person name="Ohtoshi R."/>
            <person name="Moran D.A.P."/>
            <person name="Shinohara A."/>
            <person name="Yoshida Y."/>
            <person name="Fujiwara M."/>
            <person name="Mori M."/>
            <person name="Tomita M."/>
            <person name="Arakawa K."/>
        </authorList>
    </citation>
    <scope>NUCLEOTIDE SEQUENCE [LARGE SCALE GENOMIC DNA]</scope>
</reference>
<gene>
    <name evidence="1" type="ORF">AVEN_186256_1</name>
</gene>
<protein>
    <submittedName>
        <fullName evidence="1">Uncharacterized protein</fullName>
    </submittedName>
</protein>
<dbReference type="AlphaFoldDB" id="A0A4Y2NUP8"/>
<sequence length="65" mass="7242">MIRTTSELATPVNFRAAPSGGRLTHYLSCNKPIYTADLQWNLVLNVEHSGPKAETLPLSHRPIEK</sequence>
<comment type="caution">
    <text evidence="1">The sequence shown here is derived from an EMBL/GenBank/DDBJ whole genome shotgun (WGS) entry which is preliminary data.</text>
</comment>
<keyword evidence="2" id="KW-1185">Reference proteome</keyword>